<proteinExistence type="predicted"/>
<dbReference type="Proteomes" id="UP000681967">
    <property type="component" value="Unassembled WGS sequence"/>
</dbReference>
<gene>
    <name evidence="6" type="ORF">BYL167_LOCUS11757</name>
    <name evidence="1" type="ORF">CJN711_LOCUS6688</name>
    <name evidence="5" type="ORF">GIL414_LOCUS7663</name>
    <name evidence="2" type="ORF">KQP761_LOCUS3682</name>
    <name evidence="3" type="ORF">MBJ925_LOCUS39397</name>
    <name evidence="4" type="ORF">SMN809_LOCUS7754</name>
</gene>
<dbReference type="EMBL" id="CAJNRE010022130">
    <property type="protein sequence ID" value="CAF2269166.1"/>
    <property type="molecule type" value="Genomic_DNA"/>
</dbReference>
<evidence type="ECO:0008006" key="8">
    <source>
        <dbReference type="Google" id="ProtNLM"/>
    </source>
</evidence>
<dbReference type="EMBL" id="CAJOBH010003763">
    <property type="protein sequence ID" value="CAF3965005.1"/>
    <property type="molecule type" value="Genomic_DNA"/>
</dbReference>
<evidence type="ECO:0000313" key="7">
    <source>
        <dbReference type="Proteomes" id="UP000663834"/>
    </source>
</evidence>
<accession>A0A815C0T7</accession>
<dbReference type="InterPro" id="IPR001646">
    <property type="entry name" value="5peptide_repeat"/>
</dbReference>
<comment type="caution">
    <text evidence="2">The sequence shown here is derived from an EMBL/GenBank/DDBJ whole genome shotgun (WGS) entry which is preliminary data.</text>
</comment>
<dbReference type="Proteomes" id="UP000663824">
    <property type="component" value="Unassembled WGS sequence"/>
</dbReference>
<evidence type="ECO:0000313" key="2">
    <source>
        <dbReference type="EMBL" id="CAF1278956.1"/>
    </source>
</evidence>
<dbReference type="Pfam" id="PF00805">
    <property type="entry name" value="Pentapeptide"/>
    <property type="match status" value="2"/>
</dbReference>
<protein>
    <recommendedName>
        <fullName evidence="8">Pentapeptide repeat-containing protein</fullName>
    </recommendedName>
</protein>
<dbReference type="EMBL" id="CAJNOW010000471">
    <property type="protein sequence ID" value="CAF1278956.1"/>
    <property type="molecule type" value="Genomic_DNA"/>
</dbReference>
<dbReference type="Gene3D" id="2.160.20.80">
    <property type="entry name" value="E3 ubiquitin-protein ligase SopA"/>
    <property type="match status" value="1"/>
</dbReference>
<sequence length="99" mass="11108">MTGANLQFFICGQCFFMSSNMTRADLSHSAFEISSFSFVNLMGGNFHRSNIGLGVDFDNANMRLATARNIHLENCQFSKTDLSEAIFDYEIIANSTFKQ</sequence>
<evidence type="ECO:0000313" key="3">
    <source>
        <dbReference type="EMBL" id="CAF2269166.1"/>
    </source>
</evidence>
<dbReference type="EMBL" id="CAJOBJ010002368">
    <property type="protein sequence ID" value="CAF3922837.1"/>
    <property type="molecule type" value="Genomic_DNA"/>
</dbReference>
<dbReference type="Proteomes" id="UP000676336">
    <property type="component" value="Unassembled WGS sequence"/>
</dbReference>
<name>A0A815C0T7_9BILA</name>
<organism evidence="2 7">
    <name type="scientific">Rotaria magnacalcarata</name>
    <dbReference type="NCBI Taxonomy" id="392030"/>
    <lineage>
        <taxon>Eukaryota</taxon>
        <taxon>Metazoa</taxon>
        <taxon>Spiralia</taxon>
        <taxon>Gnathifera</taxon>
        <taxon>Rotifera</taxon>
        <taxon>Eurotatoria</taxon>
        <taxon>Bdelloidea</taxon>
        <taxon>Philodinida</taxon>
        <taxon>Philodinidae</taxon>
        <taxon>Rotaria</taxon>
    </lineage>
</organism>
<dbReference type="Proteomes" id="UP000663855">
    <property type="component" value="Unassembled WGS sequence"/>
</dbReference>
<evidence type="ECO:0000313" key="1">
    <source>
        <dbReference type="EMBL" id="CAF1091468.1"/>
    </source>
</evidence>
<evidence type="ECO:0000313" key="6">
    <source>
        <dbReference type="EMBL" id="CAF3965005.1"/>
    </source>
</evidence>
<dbReference type="Proteomes" id="UP000663834">
    <property type="component" value="Unassembled WGS sequence"/>
</dbReference>
<dbReference type="EMBL" id="CAJNOV010002173">
    <property type="protein sequence ID" value="CAF1091468.1"/>
    <property type="molecule type" value="Genomic_DNA"/>
</dbReference>
<reference evidence="2" key="1">
    <citation type="submission" date="2021-02" db="EMBL/GenBank/DDBJ databases">
        <authorList>
            <person name="Nowell W R."/>
        </authorList>
    </citation>
    <scope>NUCLEOTIDE SEQUENCE</scope>
</reference>
<dbReference type="AlphaFoldDB" id="A0A815C0T7"/>
<evidence type="ECO:0000313" key="5">
    <source>
        <dbReference type="EMBL" id="CAF3922837.1"/>
    </source>
</evidence>
<dbReference type="SUPFAM" id="SSF141571">
    <property type="entry name" value="Pentapeptide repeat-like"/>
    <property type="match status" value="1"/>
</dbReference>
<evidence type="ECO:0000313" key="4">
    <source>
        <dbReference type="EMBL" id="CAF3922718.1"/>
    </source>
</evidence>
<dbReference type="Proteomes" id="UP000681720">
    <property type="component" value="Unassembled WGS sequence"/>
</dbReference>
<dbReference type="EMBL" id="CAJOBI010002301">
    <property type="protein sequence ID" value="CAF3922718.1"/>
    <property type="molecule type" value="Genomic_DNA"/>
</dbReference>